<gene>
    <name evidence="2" type="ORF">GCM10009741_02860</name>
</gene>
<keyword evidence="1" id="KW-0732">Signal</keyword>
<dbReference type="EMBL" id="BAAANC010000001">
    <property type="protein sequence ID" value="GAA1509415.1"/>
    <property type="molecule type" value="Genomic_DNA"/>
</dbReference>
<reference evidence="3" key="1">
    <citation type="journal article" date="2019" name="Int. J. Syst. Evol. Microbiol.">
        <title>The Global Catalogue of Microorganisms (GCM) 10K type strain sequencing project: providing services to taxonomists for standard genome sequencing and annotation.</title>
        <authorList>
            <consortium name="The Broad Institute Genomics Platform"/>
            <consortium name="The Broad Institute Genome Sequencing Center for Infectious Disease"/>
            <person name="Wu L."/>
            <person name="Ma J."/>
        </authorList>
    </citation>
    <scope>NUCLEOTIDE SEQUENCE [LARGE SCALE GENOMIC DNA]</scope>
    <source>
        <strain evidence="3">JCM 14303</strain>
    </source>
</reference>
<comment type="caution">
    <text evidence="2">The sequence shown here is derived from an EMBL/GenBank/DDBJ whole genome shotgun (WGS) entry which is preliminary data.</text>
</comment>
<evidence type="ECO:0000313" key="2">
    <source>
        <dbReference type="EMBL" id="GAA1509415.1"/>
    </source>
</evidence>
<accession>A0ABP4KSQ3</accession>
<protein>
    <submittedName>
        <fullName evidence="2">Uncharacterized protein</fullName>
    </submittedName>
</protein>
<dbReference type="Proteomes" id="UP001500363">
    <property type="component" value="Unassembled WGS sequence"/>
</dbReference>
<evidence type="ECO:0000256" key="1">
    <source>
        <dbReference type="SAM" id="SignalP"/>
    </source>
</evidence>
<feature type="chain" id="PRO_5045156084" evidence="1">
    <location>
        <begin position="27"/>
        <end position="331"/>
    </location>
</feature>
<name>A0ABP4KSQ3_9ACTN</name>
<dbReference type="RefSeq" id="WP_344168030.1">
    <property type="nucleotide sequence ID" value="NZ_BAAANC010000001.1"/>
</dbReference>
<feature type="signal peptide" evidence="1">
    <location>
        <begin position="1"/>
        <end position="26"/>
    </location>
</feature>
<keyword evidence="3" id="KW-1185">Reference proteome</keyword>
<proteinExistence type="predicted"/>
<sequence>MLRAAAAFALSLGLLSSFWATPSAVAKGNPPPGYEEVCVQAMHTCYFQLKSEVADDGKKESEQKPGKAQQIKKRLCNFGGAAQACTSELGNWSNTHQCYLQRMDPPPPYNSPIWTGKDLTKGGVWACVREQGYDEGRHLVTRFIWIQGEPDTVIVDPLTLVYRAIAEMKLAKPQLQTTPGPGQIGLVNMPVWLWVTKSENTWGPITRSASVPGLTVDVKAQVKAVNWSLGDGKTLRCETAGTPYKTTFGIKDSPDCGHRYLKTSQGQPTCQYDVTATTHWDITWQSTLGDTGQIPMTQSAGTQIRIGEAVPVLVDPDSNAHAPAAPSTAGC</sequence>
<evidence type="ECO:0000313" key="3">
    <source>
        <dbReference type="Proteomes" id="UP001500363"/>
    </source>
</evidence>
<organism evidence="2 3">
    <name type="scientific">Kribbella lupini</name>
    <dbReference type="NCBI Taxonomy" id="291602"/>
    <lineage>
        <taxon>Bacteria</taxon>
        <taxon>Bacillati</taxon>
        <taxon>Actinomycetota</taxon>
        <taxon>Actinomycetes</taxon>
        <taxon>Propionibacteriales</taxon>
        <taxon>Kribbellaceae</taxon>
        <taxon>Kribbella</taxon>
    </lineage>
</organism>